<name>A0AAV4WWC8_9ARAC</name>
<evidence type="ECO:0000313" key="2">
    <source>
        <dbReference type="Proteomes" id="UP001054837"/>
    </source>
</evidence>
<dbReference type="AlphaFoldDB" id="A0AAV4WWC8"/>
<organism evidence="1 2">
    <name type="scientific">Caerostris darwini</name>
    <dbReference type="NCBI Taxonomy" id="1538125"/>
    <lineage>
        <taxon>Eukaryota</taxon>
        <taxon>Metazoa</taxon>
        <taxon>Ecdysozoa</taxon>
        <taxon>Arthropoda</taxon>
        <taxon>Chelicerata</taxon>
        <taxon>Arachnida</taxon>
        <taxon>Araneae</taxon>
        <taxon>Araneomorphae</taxon>
        <taxon>Entelegynae</taxon>
        <taxon>Araneoidea</taxon>
        <taxon>Araneidae</taxon>
        <taxon>Caerostris</taxon>
    </lineage>
</organism>
<gene>
    <name evidence="1" type="ORF">CDAR_257751</name>
</gene>
<protein>
    <submittedName>
        <fullName evidence="1">Uncharacterized protein</fullName>
    </submittedName>
</protein>
<reference evidence="1 2" key="1">
    <citation type="submission" date="2021-06" db="EMBL/GenBank/DDBJ databases">
        <title>Caerostris darwini draft genome.</title>
        <authorList>
            <person name="Kono N."/>
            <person name="Arakawa K."/>
        </authorList>
    </citation>
    <scope>NUCLEOTIDE SEQUENCE [LARGE SCALE GENOMIC DNA]</scope>
</reference>
<proteinExistence type="predicted"/>
<comment type="caution">
    <text evidence="1">The sequence shown here is derived from an EMBL/GenBank/DDBJ whole genome shotgun (WGS) entry which is preliminary data.</text>
</comment>
<keyword evidence="2" id="KW-1185">Reference proteome</keyword>
<sequence length="120" mass="13648">MYAEDNYNTFESRNVLPLSWRRKSELPDPKYSWECSLRIAVVKYWSMIATSLDSALICAHCVYARLNLLCKQFGGKRECDVVSGEGKMSKRSAVSLAGHSLTKVDFPSMILEINFSRKSD</sequence>
<accession>A0AAV4WWC8</accession>
<dbReference type="EMBL" id="BPLQ01015232">
    <property type="protein sequence ID" value="GIY86574.1"/>
    <property type="molecule type" value="Genomic_DNA"/>
</dbReference>
<evidence type="ECO:0000313" key="1">
    <source>
        <dbReference type="EMBL" id="GIY86574.1"/>
    </source>
</evidence>
<dbReference type="Proteomes" id="UP001054837">
    <property type="component" value="Unassembled WGS sequence"/>
</dbReference>